<dbReference type="EMBL" id="JACHJO010000002">
    <property type="protein sequence ID" value="MBB6118775.1"/>
    <property type="molecule type" value="Genomic_DNA"/>
</dbReference>
<protein>
    <submittedName>
        <fullName evidence="3">Uncharacterized protein</fullName>
    </submittedName>
</protein>
<keyword evidence="2" id="KW-0812">Transmembrane</keyword>
<feature type="transmembrane region" description="Helical" evidence="2">
    <location>
        <begin position="46"/>
        <end position="66"/>
    </location>
</feature>
<feature type="compositionally biased region" description="Basic and acidic residues" evidence="1">
    <location>
        <begin position="116"/>
        <end position="134"/>
    </location>
</feature>
<keyword evidence="4" id="KW-1185">Reference proteome</keyword>
<organism evidence="3 4">
    <name type="scientific">Nocardiopsis algeriensis</name>
    <dbReference type="NCBI Taxonomy" id="1478215"/>
    <lineage>
        <taxon>Bacteria</taxon>
        <taxon>Bacillati</taxon>
        <taxon>Actinomycetota</taxon>
        <taxon>Actinomycetes</taxon>
        <taxon>Streptosporangiales</taxon>
        <taxon>Nocardiopsidaceae</taxon>
        <taxon>Nocardiopsis</taxon>
    </lineage>
</organism>
<evidence type="ECO:0000256" key="1">
    <source>
        <dbReference type="SAM" id="MobiDB-lite"/>
    </source>
</evidence>
<proteinExistence type="predicted"/>
<feature type="region of interest" description="Disordered" evidence="1">
    <location>
        <begin position="110"/>
        <end position="248"/>
    </location>
</feature>
<sequence>MALLLSGVGRVLLLGGIGAVGLLAAGSVLLLGLLPVLLAVRLLGPGAVRLLPVLGGVVALLLSGVGRRLSRRVLCRVAGRGEGLLGAGHRGELLTVGGLLRSARGAGHQGGVVEGLQRREADQAEDRTLGDRPEQVAQADAEVDVDEPADQRDGAEEQADAGEDHGRQHDRGGRRAGPLARQHQGHRRSDQDRGAHTEEVRGADAAHGRRERPLPPAREDDEADQAREHGGSHSRQQDPCPGQAQAFE</sequence>
<gene>
    <name evidence="3" type="ORF">FHS13_000707</name>
</gene>
<name>A0A841IQ39_9ACTN</name>
<reference evidence="3 4" key="1">
    <citation type="submission" date="2020-08" db="EMBL/GenBank/DDBJ databases">
        <title>Genomic Encyclopedia of Type Strains, Phase III (KMG-III): the genomes of soil and plant-associated and newly described type strains.</title>
        <authorList>
            <person name="Whitman W."/>
        </authorList>
    </citation>
    <scope>NUCLEOTIDE SEQUENCE [LARGE SCALE GENOMIC DNA]</scope>
    <source>
        <strain evidence="3 4">CECT 8712</strain>
    </source>
</reference>
<evidence type="ECO:0000256" key="2">
    <source>
        <dbReference type="SAM" id="Phobius"/>
    </source>
</evidence>
<comment type="caution">
    <text evidence="3">The sequence shown here is derived from an EMBL/GenBank/DDBJ whole genome shotgun (WGS) entry which is preliminary data.</text>
</comment>
<dbReference type="Proteomes" id="UP000536604">
    <property type="component" value="Unassembled WGS sequence"/>
</dbReference>
<accession>A0A841IQ39</accession>
<keyword evidence="2" id="KW-0472">Membrane</keyword>
<feature type="compositionally biased region" description="Basic and acidic residues" evidence="1">
    <location>
        <begin position="162"/>
        <end position="173"/>
    </location>
</feature>
<feature type="compositionally biased region" description="Basic and acidic residues" evidence="1">
    <location>
        <begin position="187"/>
        <end position="213"/>
    </location>
</feature>
<feature type="transmembrane region" description="Helical" evidence="2">
    <location>
        <begin position="12"/>
        <end position="40"/>
    </location>
</feature>
<dbReference type="AlphaFoldDB" id="A0A841IQ39"/>
<evidence type="ECO:0000313" key="4">
    <source>
        <dbReference type="Proteomes" id="UP000536604"/>
    </source>
</evidence>
<evidence type="ECO:0000313" key="3">
    <source>
        <dbReference type="EMBL" id="MBB6118775.1"/>
    </source>
</evidence>
<keyword evidence="2" id="KW-1133">Transmembrane helix</keyword>